<dbReference type="Proteomes" id="UP000552709">
    <property type="component" value="Unassembled WGS sequence"/>
</dbReference>
<evidence type="ECO:0008006" key="4">
    <source>
        <dbReference type="Google" id="ProtNLM"/>
    </source>
</evidence>
<keyword evidence="1" id="KW-0812">Transmembrane</keyword>
<keyword evidence="1" id="KW-1133">Transmembrane helix</keyword>
<comment type="caution">
    <text evidence="2">The sequence shown here is derived from an EMBL/GenBank/DDBJ whole genome shotgun (WGS) entry which is preliminary data.</text>
</comment>
<evidence type="ECO:0000256" key="1">
    <source>
        <dbReference type="SAM" id="Phobius"/>
    </source>
</evidence>
<keyword evidence="1" id="KW-0472">Membrane</keyword>
<name>A0A7W8JZ39_9DEIO</name>
<sequence>MTWINTAPLVAGGATLLFAVVYSLSSGTSAKGKWAWPTLFCVLFFIFSFYAGLNEGATGFWPEHIRNLWGNQIWFDLLLAASVAIYLLVPKARALGINPLPWVVLTVATGSVGLLAFLAFVLWKQEHAARGAAA</sequence>
<feature type="transmembrane region" description="Helical" evidence="1">
    <location>
        <begin position="6"/>
        <end position="25"/>
    </location>
</feature>
<dbReference type="AlphaFoldDB" id="A0A7W8JZ39"/>
<dbReference type="RefSeq" id="WP_184137704.1">
    <property type="nucleotide sequence ID" value="NZ_JACHFL010000023.1"/>
</dbReference>
<protein>
    <recommendedName>
        <fullName evidence="4">DUF2834 domain-containing protein</fullName>
    </recommendedName>
</protein>
<reference evidence="2 3" key="1">
    <citation type="submission" date="2020-08" db="EMBL/GenBank/DDBJ databases">
        <title>Genomic Encyclopedia of Type Strains, Phase IV (KMG-IV): sequencing the most valuable type-strain genomes for metagenomic binning, comparative biology and taxonomic classification.</title>
        <authorList>
            <person name="Goeker M."/>
        </authorList>
    </citation>
    <scope>NUCLEOTIDE SEQUENCE [LARGE SCALE GENOMIC DNA]</scope>
    <source>
        <strain evidence="2 3">DSM 27939</strain>
    </source>
</reference>
<gene>
    <name evidence="2" type="ORF">HNQ08_004988</name>
</gene>
<accession>A0A7W8JZ39</accession>
<feature type="transmembrane region" description="Helical" evidence="1">
    <location>
        <begin position="73"/>
        <end position="90"/>
    </location>
</feature>
<keyword evidence="3" id="KW-1185">Reference proteome</keyword>
<dbReference type="EMBL" id="JACHFL010000023">
    <property type="protein sequence ID" value="MBB5365862.1"/>
    <property type="molecule type" value="Genomic_DNA"/>
</dbReference>
<feature type="transmembrane region" description="Helical" evidence="1">
    <location>
        <begin position="34"/>
        <end position="53"/>
    </location>
</feature>
<proteinExistence type="predicted"/>
<organism evidence="2 3">
    <name type="scientific">Deinococcus humi</name>
    <dbReference type="NCBI Taxonomy" id="662880"/>
    <lineage>
        <taxon>Bacteria</taxon>
        <taxon>Thermotogati</taxon>
        <taxon>Deinococcota</taxon>
        <taxon>Deinococci</taxon>
        <taxon>Deinococcales</taxon>
        <taxon>Deinococcaceae</taxon>
        <taxon>Deinococcus</taxon>
    </lineage>
</organism>
<evidence type="ECO:0000313" key="2">
    <source>
        <dbReference type="EMBL" id="MBB5365862.1"/>
    </source>
</evidence>
<feature type="transmembrane region" description="Helical" evidence="1">
    <location>
        <begin position="102"/>
        <end position="123"/>
    </location>
</feature>
<evidence type="ECO:0000313" key="3">
    <source>
        <dbReference type="Proteomes" id="UP000552709"/>
    </source>
</evidence>